<organism evidence="1 2">
    <name type="scientific">Panagrolaimus sp. ES5</name>
    <dbReference type="NCBI Taxonomy" id="591445"/>
    <lineage>
        <taxon>Eukaryota</taxon>
        <taxon>Metazoa</taxon>
        <taxon>Ecdysozoa</taxon>
        <taxon>Nematoda</taxon>
        <taxon>Chromadorea</taxon>
        <taxon>Rhabditida</taxon>
        <taxon>Tylenchina</taxon>
        <taxon>Panagrolaimomorpha</taxon>
        <taxon>Panagrolaimoidea</taxon>
        <taxon>Panagrolaimidae</taxon>
        <taxon>Panagrolaimus</taxon>
    </lineage>
</organism>
<evidence type="ECO:0000313" key="2">
    <source>
        <dbReference type="WBParaSite" id="ES5_v2.g896.t1"/>
    </source>
</evidence>
<accession>A0AC34GVR8</accession>
<dbReference type="Proteomes" id="UP000887579">
    <property type="component" value="Unplaced"/>
</dbReference>
<evidence type="ECO:0000313" key="1">
    <source>
        <dbReference type="Proteomes" id="UP000887579"/>
    </source>
</evidence>
<dbReference type="WBParaSite" id="ES5_v2.g896.t1">
    <property type="protein sequence ID" value="ES5_v2.g896.t1"/>
    <property type="gene ID" value="ES5_v2.g896"/>
</dbReference>
<reference evidence="2" key="1">
    <citation type="submission" date="2022-11" db="UniProtKB">
        <authorList>
            <consortium name="WormBaseParasite"/>
        </authorList>
    </citation>
    <scope>IDENTIFICATION</scope>
</reference>
<proteinExistence type="predicted"/>
<protein>
    <submittedName>
        <fullName evidence="2">Uncharacterized protein</fullName>
    </submittedName>
</protein>
<sequence length="304" mass="34460">MMEEKKQTEQAMADIATLGKDGVVGTICFQHNLFMASAIDIKTGIMLPDLMFVVQNKYATIKDFVNDIPNWFTKKFKAVILDVFDFQTPEYANNVEFCKAVQAKLNVNGIPHHFMASQDLAVFTWLYMAKLQVKVEQTILVISVNVIGYRVFCYQLTDKGYIFKDGEYVSGDKSDKMILKKILGIENKFAKILINDTNDDGILCDRLVNNVLHAFTDKITVQKDFNLNPESAFFHIGKCLVEAGKWIRNKKSSNTFILPSAVRQYMILTEIHGIYRALITVAPTVSLPVTESDALHKSSNIKFF</sequence>
<name>A0AC34GVR8_9BILA</name>